<name>A0ABU8BWX3_9RHOB</name>
<feature type="transmembrane region" description="Helical" evidence="1">
    <location>
        <begin position="230"/>
        <end position="250"/>
    </location>
</feature>
<evidence type="ECO:0000313" key="2">
    <source>
        <dbReference type="EMBL" id="MEH7828775.1"/>
    </source>
</evidence>
<keyword evidence="1" id="KW-0812">Transmembrane</keyword>
<feature type="transmembrane region" description="Helical" evidence="1">
    <location>
        <begin position="30"/>
        <end position="56"/>
    </location>
</feature>
<accession>A0ABU8BWX3</accession>
<dbReference type="Proteomes" id="UP001431963">
    <property type="component" value="Unassembled WGS sequence"/>
</dbReference>
<comment type="caution">
    <text evidence="2">The sequence shown here is derived from an EMBL/GenBank/DDBJ whole genome shotgun (WGS) entry which is preliminary data.</text>
</comment>
<feature type="transmembrane region" description="Helical" evidence="1">
    <location>
        <begin position="377"/>
        <end position="395"/>
    </location>
</feature>
<proteinExistence type="predicted"/>
<feature type="transmembrane region" description="Helical" evidence="1">
    <location>
        <begin position="314"/>
        <end position="332"/>
    </location>
</feature>
<keyword evidence="1" id="KW-0472">Membrane</keyword>
<dbReference type="EMBL" id="JBALHR010000006">
    <property type="protein sequence ID" value="MEH7828775.1"/>
    <property type="molecule type" value="Genomic_DNA"/>
</dbReference>
<feature type="transmembrane region" description="Helical" evidence="1">
    <location>
        <begin position="105"/>
        <end position="123"/>
    </location>
</feature>
<feature type="transmembrane region" description="Helical" evidence="1">
    <location>
        <begin position="286"/>
        <end position="308"/>
    </location>
</feature>
<feature type="transmembrane region" description="Helical" evidence="1">
    <location>
        <begin position="129"/>
        <end position="147"/>
    </location>
</feature>
<evidence type="ECO:0000256" key="1">
    <source>
        <dbReference type="SAM" id="Phobius"/>
    </source>
</evidence>
<feature type="transmembrane region" description="Helical" evidence="1">
    <location>
        <begin position="352"/>
        <end position="371"/>
    </location>
</feature>
<dbReference type="Pfam" id="PF05940">
    <property type="entry name" value="NnrS"/>
    <property type="match status" value="1"/>
</dbReference>
<protein>
    <submittedName>
        <fullName evidence="2">NnrS family protein</fullName>
    </submittedName>
</protein>
<reference evidence="2" key="1">
    <citation type="submission" date="2024-02" db="EMBL/GenBank/DDBJ databases">
        <title>Genome sequences of strain Gemmobacter sp. JM10B15.</title>
        <authorList>
            <person name="Zhang M."/>
        </authorList>
    </citation>
    <scope>NUCLEOTIDE SEQUENCE</scope>
    <source>
        <strain evidence="2">JM10B15</strain>
    </source>
</reference>
<keyword evidence="1" id="KW-1133">Transmembrane helix</keyword>
<feature type="transmembrane region" description="Helical" evidence="1">
    <location>
        <begin position="189"/>
        <end position="209"/>
    </location>
</feature>
<gene>
    <name evidence="2" type="ORF">V6590_11490</name>
</gene>
<organism evidence="2 3">
    <name type="scientific">Gemmobacter denitrificans</name>
    <dbReference type="NCBI Taxonomy" id="3123040"/>
    <lineage>
        <taxon>Bacteria</taxon>
        <taxon>Pseudomonadati</taxon>
        <taxon>Pseudomonadota</taxon>
        <taxon>Alphaproteobacteria</taxon>
        <taxon>Rhodobacterales</taxon>
        <taxon>Paracoccaceae</taxon>
        <taxon>Gemmobacter</taxon>
    </lineage>
</organism>
<feature type="transmembrane region" description="Helical" evidence="1">
    <location>
        <begin position="76"/>
        <end position="93"/>
    </location>
</feature>
<sequence length="415" mass="44093">MSRAEAPCEGHGWSPTMTAIERLYSEGFRVFFLSAGLYAVIAMGVWEAWLAVQAAGGSLNLPAAPAPHLWHAHEMIFGYSGAALAGFFLTAVPNWTGAKGAPRRYIAAVWSIWLAGRLAVWMSGHISPIAVAATDLAFAPFLGAQILGQLIRKPKPQQMIFLVLIAAFWIANLMVHLEWLGRTDTEWAGLRMGLVTLCCMIMVLGGRVTPGFTRNAMVQSGRETHLPVNSIALAAVSIAAAMALPMTYLVCLPDHIIGAVAVVAGVAGLIRVALWKGVWTLGKPILWTLHLSYTMNAIGLLLLGLANLGLGTEIAALHVLGIGAVGGMTLSVMSRASLGHTGRPLIASRRVALAYALVPLAALTRFLGTASPGLHDPAVLIAGVLWIAAFALYLVDLWHVWWGPRVPRAPVGSPP</sequence>
<feature type="transmembrane region" description="Helical" evidence="1">
    <location>
        <begin position="159"/>
        <end position="177"/>
    </location>
</feature>
<evidence type="ECO:0000313" key="3">
    <source>
        <dbReference type="Proteomes" id="UP001431963"/>
    </source>
</evidence>
<feature type="transmembrane region" description="Helical" evidence="1">
    <location>
        <begin position="256"/>
        <end position="274"/>
    </location>
</feature>
<keyword evidence="3" id="KW-1185">Reference proteome</keyword>
<dbReference type="InterPro" id="IPR010266">
    <property type="entry name" value="NnrS"/>
</dbReference>